<dbReference type="EMBL" id="CAJVQB010096101">
    <property type="protein sequence ID" value="CAG8849406.1"/>
    <property type="molecule type" value="Genomic_DNA"/>
</dbReference>
<proteinExistence type="predicted"/>
<accession>A0ABN7X6N1</accession>
<reference evidence="1 2" key="1">
    <citation type="submission" date="2021-06" db="EMBL/GenBank/DDBJ databases">
        <authorList>
            <person name="Kallberg Y."/>
            <person name="Tangrot J."/>
            <person name="Rosling A."/>
        </authorList>
    </citation>
    <scope>NUCLEOTIDE SEQUENCE [LARGE SCALE GENOMIC DNA]</scope>
    <source>
        <strain evidence="1 2">120-4 pot B 10/14</strain>
    </source>
</reference>
<evidence type="ECO:0000313" key="1">
    <source>
        <dbReference type="EMBL" id="CAG8849406.1"/>
    </source>
</evidence>
<keyword evidence="2" id="KW-1185">Reference proteome</keyword>
<protein>
    <submittedName>
        <fullName evidence="1">15937_t:CDS:1</fullName>
    </submittedName>
</protein>
<organism evidence="1 2">
    <name type="scientific">Gigaspora margarita</name>
    <dbReference type="NCBI Taxonomy" id="4874"/>
    <lineage>
        <taxon>Eukaryota</taxon>
        <taxon>Fungi</taxon>
        <taxon>Fungi incertae sedis</taxon>
        <taxon>Mucoromycota</taxon>
        <taxon>Glomeromycotina</taxon>
        <taxon>Glomeromycetes</taxon>
        <taxon>Diversisporales</taxon>
        <taxon>Gigasporaceae</taxon>
        <taxon>Gigaspora</taxon>
    </lineage>
</organism>
<gene>
    <name evidence="1" type="ORF">GMARGA_LOCUS39697</name>
</gene>
<comment type="caution">
    <text evidence="1">The sequence shown here is derived from an EMBL/GenBank/DDBJ whole genome shotgun (WGS) entry which is preliminary data.</text>
</comment>
<evidence type="ECO:0000313" key="2">
    <source>
        <dbReference type="Proteomes" id="UP000789901"/>
    </source>
</evidence>
<sequence>KKGKGRANKLPELPVEDFNISNKNEESYFYIGEDEERDKKTT</sequence>
<dbReference type="Proteomes" id="UP000789901">
    <property type="component" value="Unassembled WGS sequence"/>
</dbReference>
<name>A0ABN7X6N1_GIGMA</name>
<feature type="non-terminal residue" evidence="1">
    <location>
        <position position="1"/>
    </location>
</feature>